<reference evidence="1 2" key="1">
    <citation type="submission" date="2019-05" db="EMBL/GenBank/DDBJ databases">
        <title>Another draft genome of Portunus trituberculatus and its Hox gene families provides insights of decapod evolution.</title>
        <authorList>
            <person name="Jeong J.-H."/>
            <person name="Song I."/>
            <person name="Kim S."/>
            <person name="Choi T."/>
            <person name="Kim D."/>
            <person name="Ryu S."/>
            <person name="Kim W."/>
        </authorList>
    </citation>
    <scope>NUCLEOTIDE SEQUENCE [LARGE SCALE GENOMIC DNA]</scope>
    <source>
        <tissue evidence="1">Muscle</tissue>
    </source>
</reference>
<dbReference type="AlphaFoldDB" id="A0A5B7GBW6"/>
<accession>A0A5B7GBW6</accession>
<dbReference type="EMBL" id="VSRR010012652">
    <property type="protein sequence ID" value="MPC54803.1"/>
    <property type="molecule type" value="Genomic_DNA"/>
</dbReference>
<proteinExistence type="predicted"/>
<keyword evidence="2" id="KW-1185">Reference proteome</keyword>
<evidence type="ECO:0000313" key="2">
    <source>
        <dbReference type="Proteomes" id="UP000324222"/>
    </source>
</evidence>
<sequence length="70" mass="7845">MIIVIVMGLTDIKMVYDDLPDDVYHASLAVLEVKRSCAVINCDDNMAAQTNISRNLVIRDLEIYRTSKAS</sequence>
<organism evidence="1 2">
    <name type="scientific">Portunus trituberculatus</name>
    <name type="common">Swimming crab</name>
    <name type="synonym">Neptunus trituberculatus</name>
    <dbReference type="NCBI Taxonomy" id="210409"/>
    <lineage>
        <taxon>Eukaryota</taxon>
        <taxon>Metazoa</taxon>
        <taxon>Ecdysozoa</taxon>
        <taxon>Arthropoda</taxon>
        <taxon>Crustacea</taxon>
        <taxon>Multicrustacea</taxon>
        <taxon>Malacostraca</taxon>
        <taxon>Eumalacostraca</taxon>
        <taxon>Eucarida</taxon>
        <taxon>Decapoda</taxon>
        <taxon>Pleocyemata</taxon>
        <taxon>Brachyura</taxon>
        <taxon>Eubrachyura</taxon>
        <taxon>Portunoidea</taxon>
        <taxon>Portunidae</taxon>
        <taxon>Portuninae</taxon>
        <taxon>Portunus</taxon>
    </lineage>
</organism>
<dbReference type="Proteomes" id="UP000324222">
    <property type="component" value="Unassembled WGS sequence"/>
</dbReference>
<comment type="caution">
    <text evidence="1">The sequence shown here is derived from an EMBL/GenBank/DDBJ whole genome shotgun (WGS) entry which is preliminary data.</text>
</comment>
<evidence type="ECO:0000313" key="1">
    <source>
        <dbReference type="EMBL" id="MPC54803.1"/>
    </source>
</evidence>
<gene>
    <name evidence="1" type="ORF">E2C01_048730</name>
</gene>
<protein>
    <submittedName>
        <fullName evidence="1">Uncharacterized protein</fullName>
    </submittedName>
</protein>
<name>A0A5B7GBW6_PORTR</name>